<dbReference type="Gene3D" id="3.10.20.90">
    <property type="entry name" value="Phosphatidylinositol 3-kinase Catalytic Subunit, Chain A, domain 1"/>
    <property type="match status" value="1"/>
</dbReference>
<gene>
    <name evidence="1" type="ORF">IAR55_002863</name>
</gene>
<reference evidence="1 2" key="1">
    <citation type="journal article" date="2024" name="bioRxiv">
        <title>Comparative genomics of Cryptococcus and Kwoniella reveals pathogenesis evolution and contrasting karyotype dynamics via intercentromeric recombination or chromosome fusion.</title>
        <authorList>
            <person name="Coelho M.A."/>
            <person name="David-Palma M."/>
            <person name="Shea T."/>
            <person name="Bowers K."/>
            <person name="McGinley-Smith S."/>
            <person name="Mohammad A.W."/>
            <person name="Gnirke A."/>
            <person name="Yurkov A.M."/>
            <person name="Nowrousian M."/>
            <person name="Sun S."/>
            <person name="Cuomo C.A."/>
            <person name="Heitman J."/>
        </authorList>
    </citation>
    <scope>NUCLEOTIDE SEQUENCE [LARGE SCALE GENOMIC DNA]</scope>
    <source>
        <strain evidence="1 2">CBS 13917</strain>
    </source>
</reference>
<name>A0AAW0Z006_9TREE</name>
<dbReference type="AlphaFoldDB" id="A0AAW0Z006"/>
<evidence type="ECO:0000313" key="1">
    <source>
        <dbReference type="EMBL" id="KAK8858634.1"/>
    </source>
</evidence>
<dbReference type="KEGG" id="kne:92180121"/>
<proteinExistence type="predicted"/>
<dbReference type="Proteomes" id="UP001388673">
    <property type="component" value="Unassembled WGS sequence"/>
</dbReference>
<organism evidence="1 2">
    <name type="scientific">Kwoniella newhampshirensis</name>
    <dbReference type="NCBI Taxonomy" id="1651941"/>
    <lineage>
        <taxon>Eukaryota</taxon>
        <taxon>Fungi</taxon>
        <taxon>Dikarya</taxon>
        <taxon>Basidiomycota</taxon>
        <taxon>Agaricomycotina</taxon>
        <taxon>Tremellomycetes</taxon>
        <taxon>Tremellales</taxon>
        <taxon>Cryptococcaceae</taxon>
        <taxon>Kwoniella</taxon>
    </lineage>
</organism>
<dbReference type="EMBL" id="JBCAWK010000005">
    <property type="protein sequence ID" value="KAK8858634.1"/>
    <property type="molecule type" value="Genomic_DNA"/>
</dbReference>
<comment type="caution">
    <text evidence="1">The sequence shown here is derived from an EMBL/GenBank/DDBJ whole genome shotgun (WGS) entry which is preliminary data.</text>
</comment>
<sequence length="118" mass="13844">MSFSNDQVDITCYEIIREENGKPVLGRNPYETRIRINEKFQVLFEAWHKRHEQNCPLSDFEFLYFPQGMGHGDTCMRLQSNQTPEEVHMRERAKIYAKRKDLNCNCDVEPSITTSAVA</sequence>
<dbReference type="RefSeq" id="XP_066803475.1">
    <property type="nucleotide sequence ID" value="XM_066945974.1"/>
</dbReference>
<keyword evidence="2" id="KW-1185">Reference proteome</keyword>
<evidence type="ECO:0000313" key="2">
    <source>
        <dbReference type="Proteomes" id="UP001388673"/>
    </source>
</evidence>
<accession>A0AAW0Z006</accession>
<protein>
    <submittedName>
        <fullName evidence="1">Uncharacterized protein</fullName>
    </submittedName>
</protein>
<dbReference type="GeneID" id="92180121"/>